<organism evidence="3 4">
    <name type="scientific">Tigriopus californicus</name>
    <name type="common">Marine copepod</name>
    <dbReference type="NCBI Taxonomy" id="6832"/>
    <lineage>
        <taxon>Eukaryota</taxon>
        <taxon>Metazoa</taxon>
        <taxon>Ecdysozoa</taxon>
        <taxon>Arthropoda</taxon>
        <taxon>Crustacea</taxon>
        <taxon>Multicrustacea</taxon>
        <taxon>Hexanauplia</taxon>
        <taxon>Copepoda</taxon>
        <taxon>Harpacticoida</taxon>
        <taxon>Harpacticidae</taxon>
        <taxon>Tigriopus</taxon>
    </lineage>
</organism>
<feature type="domain" description="FAS1" evidence="2">
    <location>
        <begin position="160"/>
        <end position="299"/>
    </location>
</feature>
<feature type="chain" id="PRO_5022142724" description="FAS1 domain-containing protein" evidence="1">
    <location>
        <begin position="20"/>
        <end position="307"/>
    </location>
</feature>
<name>A0A553NZN8_TIGCA</name>
<keyword evidence="1" id="KW-0732">Signal</keyword>
<dbReference type="Proteomes" id="UP000318571">
    <property type="component" value="Chromosome 9"/>
</dbReference>
<dbReference type="GO" id="GO:0005615">
    <property type="term" value="C:extracellular space"/>
    <property type="evidence" value="ECO:0007669"/>
    <property type="project" value="TreeGrafter"/>
</dbReference>
<feature type="domain" description="FAS1" evidence="2">
    <location>
        <begin position="19"/>
        <end position="155"/>
    </location>
</feature>
<sequence length="307" mass="33286">MKIVLTSLLCFSLSQVISAANIVEIAQGDESLSTLVELVQAAGLVETLSGEGTFTVFAPTNEAFEMVPAEALEELKSDPEKLKMILLYHVLPKKVVASDLENDLTLVTQEGTNLRVNVYLKSDFYPGFVTVNGVRLSKANIEADNGVIHVISKPLLEIPSGNIIDVLTNHPDGIFSTLLTALEKAELTETLSGEDAFTIFAPTNEAFEKVPEEMLTALLEDVEQLKQVLLGHVIPGTLFQKGISWMVHQTAPGTKETEIQTQVFKGGVVKVSSIESSARIEDYDMIASNGVIHAIDTPLHIDLSAQE</sequence>
<accession>A0A553NZN8</accession>
<protein>
    <recommendedName>
        <fullName evidence="2">FAS1 domain-containing protein</fullName>
    </recommendedName>
</protein>
<dbReference type="Pfam" id="PF02469">
    <property type="entry name" value="Fasciclin"/>
    <property type="match status" value="2"/>
</dbReference>
<dbReference type="InterPro" id="IPR000782">
    <property type="entry name" value="FAS1_domain"/>
</dbReference>
<keyword evidence="4" id="KW-1185">Reference proteome</keyword>
<dbReference type="AlphaFoldDB" id="A0A553NZN8"/>
<dbReference type="PROSITE" id="PS50213">
    <property type="entry name" value="FAS1"/>
    <property type="match status" value="2"/>
</dbReference>
<dbReference type="OMA" id="RINVYES"/>
<evidence type="ECO:0000313" key="3">
    <source>
        <dbReference type="EMBL" id="TRY70909.1"/>
    </source>
</evidence>
<gene>
    <name evidence="3" type="ORF">TCAL_07529</name>
</gene>
<dbReference type="PANTHER" id="PTHR10900">
    <property type="entry name" value="PERIOSTIN-RELATED"/>
    <property type="match status" value="1"/>
</dbReference>
<evidence type="ECO:0000259" key="2">
    <source>
        <dbReference type="PROSITE" id="PS50213"/>
    </source>
</evidence>
<dbReference type="InterPro" id="IPR050904">
    <property type="entry name" value="Adhesion/Biosynth-related"/>
</dbReference>
<evidence type="ECO:0000256" key="1">
    <source>
        <dbReference type="SAM" id="SignalP"/>
    </source>
</evidence>
<reference evidence="3 4" key="1">
    <citation type="journal article" date="2018" name="Nat. Ecol. Evol.">
        <title>Genomic signatures of mitonuclear coevolution across populations of Tigriopus californicus.</title>
        <authorList>
            <person name="Barreto F.S."/>
            <person name="Watson E.T."/>
            <person name="Lima T.G."/>
            <person name="Willett C.S."/>
            <person name="Edmands S."/>
            <person name="Li W."/>
            <person name="Burton R.S."/>
        </authorList>
    </citation>
    <scope>NUCLEOTIDE SEQUENCE [LARGE SCALE GENOMIC DNA]</scope>
    <source>
        <strain evidence="3 4">San Diego</strain>
    </source>
</reference>
<proteinExistence type="predicted"/>
<dbReference type="SMART" id="SM00554">
    <property type="entry name" value="FAS1"/>
    <property type="match status" value="2"/>
</dbReference>
<dbReference type="EMBL" id="VCGU01000009">
    <property type="protein sequence ID" value="TRY70909.1"/>
    <property type="molecule type" value="Genomic_DNA"/>
</dbReference>
<dbReference type="Gene3D" id="2.30.180.10">
    <property type="entry name" value="FAS1 domain"/>
    <property type="match status" value="2"/>
</dbReference>
<dbReference type="SUPFAM" id="SSF82153">
    <property type="entry name" value="FAS1 domain"/>
    <property type="match status" value="2"/>
</dbReference>
<dbReference type="STRING" id="6832.A0A553NZN8"/>
<dbReference type="OrthoDB" id="286301at2759"/>
<feature type="signal peptide" evidence="1">
    <location>
        <begin position="1"/>
        <end position="19"/>
    </location>
</feature>
<dbReference type="FunFam" id="2.30.180.10:FF:000032">
    <property type="entry name" value="Fasciclin domain-containing protein, putative"/>
    <property type="match status" value="2"/>
</dbReference>
<comment type="caution">
    <text evidence="3">The sequence shown here is derived from an EMBL/GenBank/DDBJ whole genome shotgun (WGS) entry which is preliminary data.</text>
</comment>
<dbReference type="PANTHER" id="PTHR10900:SF77">
    <property type="entry name" value="FI19380P1"/>
    <property type="match status" value="1"/>
</dbReference>
<dbReference type="InterPro" id="IPR036378">
    <property type="entry name" value="FAS1_dom_sf"/>
</dbReference>
<evidence type="ECO:0000313" key="4">
    <source>
        <dbReference type="Proteomes" id="UP000318571"/>
    </source>
</evidence>